<organism evidence="3 4">
    <name type="scientific">Zobellia barbeyronii</name>
    <dbReference type="NCBI Taxonomy" id="2748009"/>
    <lineage>
        <taxon>Bacteria</taxon>
        <taxon>Pseudomonadati</taxon>
        <taxon>Bacteroidota</taxon>
        <taxon>Flavobacteriia</taxon>
        <taxon>Flavobacteriales</taxon>
        <taxon>Flavobacteriaceae</taxon>
        <taxon>Zobellia</taxon>
    </lineage>
</organism>
<keyword evidence="2" id="KW-0808">Transferase</keyword>
<dbReference type="EMBL" id="JACATN010000001">
    <property type="protein sequence ID" value="MBT2159762.1"/>
    <property type="molecule type" value="Genomic_DNA"/>
</dbReference>
<protein>
    <submittedName>
        <fullName evidence="3">WecB/TagA/CpsF family glycosyltransferase</fullName>
    </submittedName>
</protein>
<evidence type="ECO:0000256" key="2">
    <source>
        <dbReference type="ARBA" id="ARBA00022679"/>
    </source>
</evidence>
<dbReference type="Proteomes" id="UP000740413">
    <property type="component" value="Unassembled WGS sequence"/>
</dbReference>
<keyword evidence="4" id="KW-1185">Reference proteome</keyword>
<reference evidence="4" key="1">
    <citation type="submission" date="2023-07" db="EMBL/GenBank/DDBJ databases">
        <title>Zobellia barbeyronii sp. nov., a new marine flavobacterium, isolated from green and red algae.</title>
        <authorList>
            <person name="Nedashkovskaya O.I."/>
            <person name="Otstavnykh N."/>
            <person name="Zhukova N."/>
            <person name="Guzev K."/>
            <person name="Chausova V."/>
            <person name="Tekutyeva L."/>
            <person name="Mikhailov V."/>
            <person name="Isaeva M."/>
        </authorList>
    </citation>
    <scope>NUCLEOTIDE SEQUENCE [LARGE SCALE GENOMIC DNA]</scope>
    <source>
        <strain evidence="4">KMM 6746</strain>
    </source>
</reference>
<sequence>MGYPIFNDSLEELKYEDKVLVSTINQYSYCIAEEDIEFKNALMQSDVLLADGVGIVAASSFLNNRDITKIAGADIHDFLLKKLNKEGGSCFYLGASESTLKKIEIRIKAQYPNIKIGTFSPPFKAKFDESESQAMIDAVNAMKPDVLFVGMTAPKQEKWAFDNKKHLEVGIICSIGAVFDFYAGTINRPAKVWINLGLEWLGRLVKEPRRMWKRYIYYGAVFSWYLIKEKVKAIFKRKNK</sequence>
<proteinExistence type="predicted"/>
<dbReference type="CDD" id="cd06533">
    <property type="entry name" value="Glyco_transf_WecG_TagA"/>
    <property type="match status" value="1"/>
</dbReference>
<keyword evidence="1" id="KW-0328">Glycosyltransferase</keyword>
<dbReference type="Pfam" id="PF03808">
    <property type="entry name" value="Glyco_tran_WecG"/>
    <property type="match status" value="1"/>
</dbReference>
<comment type="caution">
    <text evidence="3">The sequence shown here is derived from an EMBL/GenBank/DDBJ whole genome shotgun (WGS) entry which is preliminary data.</text>
</comment>
<dbReference type="PANTHER" id="PTHR34136">
    <property type="match status" value="1"/>
</dbReference>
<dbReference type="InterPro" id="IPR004629">
    <property type="entry name" value="WecG_TagA_CpsF"/>
</dbReference>
<dbReference type="NCBIfam" id="TIGR00696">
    <property type="entry name" value="wecG_tagA_cpsF"/>
    <property type="match status" value="1"/>
</dbReference>
<name>A0ABS5W8V4_9FLAO</name>
<evidence type="ECO:0000313" key="3">
    <source>
        <dbReference type="EMBL" id="MBT2159762.1"/>
    </source>
</evidence>
<evidence type="ECO:0000256" key="1">
    <source>
        <dbReference type="ARBA" id="ARBA00022676"/>
    </source>
</evidence>
<gene>
    <name evidence="3" type="ORF">HW347_00715</name>
</gene>
<accession>A0ABS5W8V4</accession>
<evidence type="ECO:0000313" key="4">
    <source>
        <dbReference type="Proteomes" id="UP000740413"/>
    </source>
</evidence>
<dbReference type="PANTHER" id="PTHR34136:SF1">
    <property type="entry name" value="UDP-N-ACETYL-D-MANNOSAMINURONIC ACID TRANSFERASE"/>
    <property type="match status" value="1"/>
</dbReference>